<proteinExistence type="predicted"/>
<gene>
    <name evidence="1" type="ORF">BD311DRAFT_754426</name>
</gene>
<dbReference type="EMBL" id="ML143405">
    <property type="protein sequence ID" value="TBU30492.1"/>
    <property type="molecule type" value="Genomic_DNA"/>
</dbReference>
<reference evidence="1" key="1">
    <citation type="submission" date="2019-01" db="EMBL/GenBank/DDBJ databases">
        <title>Draft genome sequences of three monokaryotic isolates of the white-rot basidiomycete fungus Dichomitus squalens.</title>
        <authorList>
            <consortium name="DOE Joint Genome Institute"/>
            <person name="Lopez S.C."/>
            <person name="Andreopoulos B."/>
            <person name="Pangilinan J."/>
            <person name="Lipzen A."/>
            <person name="Riley R."/>
            <person name="Ahrendt S."/>
            <person name="Ng V."/>
            <person name="Barry K."/>
            <person name="Daum C."/>
            <person name="Grigoriev I.V."/>
            <person name="Hilden K.S."/>
            <person name="Makela M.R."/>
            <person name="de Vries R.P."/>
        </authorList>
    </citation>
    <scope>NUCLEOTIDE SEQUENCE [LARGE SCALE GENOMIC DNA]</scope>
    <source>
        <strain evidence="1">OM18370.1</strain>
    </source>
</reference>
<protein>
    <submittedName>
        <fullName evidence="1">Uncharacterized protein</fullName>
    </submittedName>
</protein>
<dbReference type="Proteomes" id="UP000292957">
    <property type="component" value="Unassembled WGS sequence"/>
</dbReference>
<organism evidence="1">
    <name type="scientific">Dichomitus squalens</name>
    <dbReference type="NCBI Taxonomy" id="114155"/>
    <lineage>
        <taxon>Eukaryota</taxon>
        <taxon>Fungi</taxon>
        <taxon>Dikarya</taxon>
        <taxon>Basidiomycota</taxon>
        <taxon>Agaricomycotina</taxon>
        <taxon>Agaricomycetes</taxon>
        <taxon>Polyporales</taxon>
        <taxon>Polyporaceae</taxon>
        <taxon>Dichomitus</taxon>
    </lineage>
</organism>
<name>A0A4Q9MV31_9APHY</name>
<evidence type="ECO:0000313" key="1">
    <source>
        <dbReference type="EMBL" id="TBU30492.1"/>
    </source>
</evidence>
<dbReference type="AlphaFoldDB" id="A0A4Q9MV31"/>
<accession>A0A4Q9MV31</accession>
<sequence>MQTRSSVVCSASPALNLVSHLVARAVYAIWASRPRAYVRTSPQRIRLVSPLRLCGSSTSLATFHLEPIAPANMPHHSVIFLFGTVTGHVLRANIGLAELRVCGQRI</sequence>